<keyword evidence="4" id="KW-1185">Reference proteome</keyword>
<keyword evidence="2" id="KW-0472">Membrane</keyword>
<comment type="caution">
    <text evidence="3">The sequence shown here is derived from an EMBL/GenBank/DDBJ whole genome shotgun (WGS) entry which is preliminary data.</text>
</comment>
<organism evidence="3 4">
    <name type="scientific">Actinomadura adrarensis</name>
    <dbReference type="NCBI Taxonomy" id="1819600"/>
    <lineage>
        <taxon>Bacteria</taxon>
        <taxon>Bacillati</taxon>
        <taxon>Actinomycetota</taxon>
        <taxon>Actinomycetes</taxon>
        <taxon>Streptosporangiales</taxon>
        <taxon>Thermomonosporaceae</taxon>
        <taxon>Actinomadura</taxon>
    </lineage>
</organism>
<feature type="non-terminal residue" evidence="3">
    <location>
        <position position="117"/>
    </location>
</feature>
<proteinExistence type="predicted"/>
<evidence type="ECO:0000256" key="1">
    <source>
        <dbReference type="SAM" id="MobiDB-lite"/>
    </source>
</evidence>
<accession>A0ABW3CCW5</accession>
<dbReference type="EMBL" id="JBHTIR010000512">
    <property type="protein sequence ID" value="MFD0851479.1"/>
    <property type="molecule type" value="Genomic_DNA"/>
</dbReference>
<sequence length="117" mass="12306">MKNDELDRAIGTVKPVIDDLAGTAYERRPDPTSIRARAELPGQSPGLRADLAPGNASADSDPYPYPDSDSVRGRRPIRPIMTRWPVLAGAAAVLTASSVLAGAALTGAERDVRDGDP</sequence>
<evidence type="ECO:0000256" key="2">
    <source>
        <dbReference type="SAM" id="Phobius"/>
    </source>
</evidence>
<feature type="compositionally biased region" description="Low complexity" evidence="1">
    <location>
        <begin position="56"/>
        <end position="68"/>
    </location>
</feature>
<keyword evidence="2" id="KW-0812">Transmembrane</keyword>
<evidence type="ECO:0000313" key="3">
    <source>
        <dbReference type="EMBL" id="MFD0851479.1"/>
    </source>
</evidence>
<name>A0ABW3CCW5_9ACTN</name>
<feature type="transmembrane region" description="Helical" evidence="2">
    <location>
        <begin position="84"/>
        <end position="108"/>
    </location>
</feature>
<evidence type="ECO:0000313" key="4">
    <source>
        <dbReference type="Proteomes" id="UP001597083"/>
    </source>
</evidence>
<reference evidence="4" key="1">
    <citation type="journal article" date="2019" name="Int. J. Syst. Evol. Microbiol.">
        <title>The Global Catalogue of Microorganisms (GCM) 10K type strain sequencing project: providing services to taxonomists for standard genome sequencing and annotation.</title>
        <authorList>
            <consortium name="The Broad Institute Genomics Platform"/>
            <consortium name="The Broad Institute Genome Sequencing Center for Infectious Disease"/>
            <person name="Wu L."/>
            <person name="Ma J."/>
        </authorList>
    </citation>
    <scope>NUCLEOTIDE SEQUENCE [LARGE SCALE GENOMIC DNA]</scope>
    <source>
        <strain evidence="4">JCM 31696</strain>
    </source>
</reference>
<keyword evidence="2" id="KW-1133">Transmembrane helix</keyword>
<dbReference type="Proteomes" id="UP001597083">
    <property type="component" value="Unassembled WGS sequence"/>
</dbReference>
<evidence type="ECO:0008006" key="5">
    <source>
        <dbReference type="Google" id="ProtNLM"/>
    </source>
</evidence>
<feature type="region of interest" description="Disordered" evidence="1">
    <location>
        <begin position="19"/>
        <end position="74"/>
    </location>
</feature>
<gene>
    <name evidence="3" type="ORF">ACFQ07_04575</name>
</gene>
<protein>
    <recommendedName>
        <fullName evidence="5">DUF3618 domain-containing protein</fullName>
    </recommendedName>
</protein>